<evidence type="ECO:0008006" key="3">
    <source>
        <dbReference type="Google" id="ProtNLM"/>
    </source>
</evidence>
<dbReference type="Proteomes" id="UP000824334">
    <property type="component" value="Chromosome"/>
</dbReference>
<evidence type="ECO:0000313" key="2">
    <source>
        <dbReference type="Proteomes" id="UP000824334"/>
    </source>
</evidence>
<accession>A0ABX8TIV6</accession>
<protein>
    <recommendedName>
        <fullName evidence="3">Lipoprotein</fullName>
    </recommendedName>
</protein>
<dbReference type="EMBL" id="CP080034">
    <property type="protein sequence ID" value="QYC09962.1"/>
    <property type="molecule type" value="Genomic_DNA"/>
</dbReference>
<name>A0ABX8TIV6_9CAUL</name>
<proteinExistence type="predicted"/>
<keyword evidence="2" id="KW-1185">Reference proteome</keyword>
<organism evidence="1 2">
    <name type="scientific">Brevundimonas nasdae</name>
    <dbReference type="NCBI Taxonomy" id="172043"/>
    <lineage>
        <taxon>Bacteria</taxon>
        <taxon>Pseudomonadati</taxon>
        <taxon>Pseudomonadota</taxon>
        <taxon>Alphaproteobacteria</taxon>
        <taxon>Caulobacterales</taxon>
        <taxon>Caulobacteraceae</taxon>
        <taxon>Brevundimonas</taxon>
    </lineage>
</organism>
<sequence length="103" mass="11082">MKLFLISLIALAGCAEHATIGPDVMEHRLSGSLQMEARSIERACGVAEDSLLHSNRDDNLEVWAVAGTGISFPQFACVWSAIQKAKLSERGVEIVVIGEDGSR</sequence>
<gene>
    <name evidence="1" type="ORF">KWG56_15520</name>
</gene>
<evidence type="ECO:0000313" key="1">
    <source>
        <dbReference type="EMBL" id="QYC09962.1"/>
    </source>
</evidence>
<reference evidence="1 2" key="1">
    <citation type="submission" date="2021-07" db="EMBL/GenBank/DDBJ databases">
        <title>Isolation and characterization of bacteria from a gold mining with a capacity of golden bioaccumulation.</title>
        <authorList>
            <person name="Yang X.J."/>
        </authorList>
    </citation>
    <scope>NUCLEOTIDE SEQUENCE [LARGE SCALE GENOMIC DNA]</scope>
    <source>
        <strain evidence="1 2">Au29</strain>
    </source>
</reference>
<dbReference type="GeneID" id="94376698"/>
<dbReference type="RefSeq" id="WP_219352830.1">
    <property type="nucleotide sequence ID" value="NZ_CP080034.1"/>
</dbReference>